<dbReference type="Proteomes" id="UP000191342">
    <property type="component" value="Unassembled WGS sequence"/>
</dbReference>
<dbReference type="EMBL" id="MLQL01000033">
    <property type="protein sequence ID" value="OQE15165.1"/>
    <property type="molecule type" value="Genomic_DNA"/>
</dbReference>
<evidence type="ECO:0000313" key="2">
    <source>
        <dbReference type="Proteomes" id="UP000191342"/>
    </source>
</evidence>
<keyword evidence="2" id="KW-1185">Reference proteome</keyword>
<sequence>MVSWMVAKQKIDRKELRDWDASARAWLYIADKVKEEQQSRFWLALDQFDLKVMSRSGLYDGVMEMWKDILEGLELLVKGSSLELRTVNLLLGLSALHLYPDMDIVTKKESMIRQNDALVSGILTVGLSRNCTSGDAGIRWSLPLAHLQYYGNPIQRTRLVRTEGSRLTLTQFCQVLLGCILGGWGVDPRQIAVALKWIVKFDEVIKDDLVGNFSAPSVTNIHKSWLSILRQAAQEYLYADELDCRVFTRLIKLGYRKVEFLGKPETPFFGFGDPEALLHLPSNVEAKIRILRAVAQKSDFTQSDVFIRYRPSPGADFEFASAIPRMKRKLDEEDQPGHVRWLNVAQGGARPAIQQIPEGRYYYYNTNQNGETIGKETIQPLDCEIMRSFKLGKVTAIQWNRAGSAGRLNNFKFWLGDEDEVALFYAQDTLSPPVTVTMQLSDIIPVFEEDQSLDGKILVAFDHAVQSVGTTHLSSLRAMTTMVNLYRMFLGASIDVRVIECPLSSRRWVESVVTRGDDIFSPRQKEDGDLASENEDVEQNAVPLKAHRVNTAYSSLETEEEILPPEAPTEFENELYMRLLAARKDNAPKGIIAEDFESLSQQGEISSEGNALPINYLGLRIPCLLAPFHLTRSESFACIVLFESGQYDILPEKLHAVMAISSNDSLFIAGPMLCAPSEQPPSGEIHRVTGNIGQGGVALLISPADPRIRQSTNDAWTWCNHDPWDGEYTDYFGGTSLHLSYTGYNIPLDVGLQGAQDWEIYMLESVVSVHERGEWVADLDILRALQSPLLKRLPQSLSSVSDNDRLIQRASSSPWTRCASHAGIENQASHGPQPSDLVAIQNWSEFLNRPESPVILLASSNWQAQLAATAIAIAQNHETYVIKDDSCSYCIIDAVEKARHRESVICVA</sequence>
<protein>
    <submittedName>
        <fullName evidence="1">Uncharacterized protein</fullName>
    </submittedName>
</protein>
<proteinExistence type="predicted"/>
<evidence type="ECO:0000313" key="1">
    <source>
        <dbReference type="EMBL" id="OQE15165.1"/>
    </source>
</evidence>
<gene>
    <name evidence="1" type="ORF">PENFLA_c033G07196</name>
</gene>
<name>A0A1V6SM71_9EURO</name>
<dbReference type="AlphaFoldDB" id="A0A1V6SM71"/>
<reference evidence="2" key="1">
    <citation type="journal article" date="2017" name="Nat. Microbiol.">
        <title>Global analysis of biosynthetic gene clusters reveals vast potential of secondary metabolite production in Penicillium species.</title>
        <authorList>
            <person name="Nielsen J.C."/>
            <person name="Grijseels S."/>
            <person name="Prigent S."/>
            <person name="Ji B."/>
            <person name="Dainat J."/>
            <person name="Nielsen K.F."/>
            <person name="Frisvad J.C."/>
            <person name="Workman M."/>
            <person name="Nielsen J."/>
        </authorList>
    </citation>
    <scope>NUCLEOTIDE SEQUENCE [LARGE SCALE GENOMIC DNA]</scope>
    <source>
        <strain evidence="2">IBT 14082</strain>
    </source>
</reference>
<comment type="caution">
    <text evidence="1">The sequence shown here is derived from an EMBL/GenBank/DDBJ whole genome shotgun (WGS) entry which is preliminary data.</text>
</comment>
<organism evidence="1 2">
    <name type="scientific">Penicillium flavigenum</name>
    <dbReference type="NCBI Taxonomy" id="254877"/>
    <lineage>
        <taxon>Eukaryota</taxon>
        <taxon>Fungi</taxon>
        <taxon>Dikarya</taxon>
        <taxon>Ascomycota</taxon>
        <taxon>Pezizomycotina</taxon>
        <taxon>Eurotiomycetes</taxon>
        <taxon>Eurotiomycetidae</taxon>
        <taxon>Eurotiales</taxon>
        <taxon>Aspergillaceae</taxon>
        <taxon>Penicillium</taxon>
    </lineage>
</organism>
<accession>A0A1V6SM71</accession>
<dbReference type="OrthoDB" id="5354164at2759"/>